<feature type="region of interest" description="Disordered" evidence="1">
    <location>
        <begin position="135"/>
        <end position="173"/>
    </location>
</feature>
<protein>
    <submittedName>
        <fullName evidence="2">Uncharacterized protein</fullName>
    </submittedName>
</protein>
<feature type="region of interest" description="Disordered" evidence="1">
    <location>
        <begin position="371"/>
        <end position="395"/>
    </location>
</feature>
<evidence type="ECO:0000256" key="1">
    <source>
        <dbReference type="SAM" id="MobiDB-lite"/>
    </source>
</evidence>
<dbReference type="EMBL" id="ML978069">
    <property type="protein sequence ID" value="KAF2015445.1"/>
    <property type="molecule type" value="Genomic_DNA"/>
</dbReference>
<reference evidence="2" key="1">
    <citation type="journal article" date="2020" name="Stud. Mycol.">
        <title>101 Dothideomycetes genomes: a test case for predicting lifestyles and emergence of pathogens.</title>
        <authorList>
            <person name="Haridas S."/>
            <person name="Albert R."/>
            <person name="Binder M."/>
            <person name="Bloem J."/>
            <person name="Labutti K."/>
            <person name="Salamov A."/>
            <person name="Andreopoulos B."/>
            <person name="Baker S."/>
            <person name="Barry K."/>
            <person name="Bills G."/>
            <person name="Bluhm B."/>
            <person name="Cannon C."/>
            <person name="Castanera R."/>
            <person name="Culley D."/>
            <person name="Daum C."/>
            <person name="Ezra D."/>
            <person name="Gonzalez J."/>
            <person name="Henrissat B."/>
            <person name="Kuo A."/>
            <person name="Liang C."/>
            <person name="Lipzen A."/>
            <person name="Lutzoni F."/>
            <person name="Magnuson J."/>
            <person name="Mondo S."/>
            <person name="Nolan M."/>
            <person name="Ohm R."/>
            <person name="Pangilinan J."/>
            <person name="Park H.-J."/>
            <person name="Ramirez L."/>
            <person name="Alfaro M."/>
            <person name="Sun H."/>
            <person name="Tritt A."/>
            <person name="Yoshinaga Y."/>
            <person name="Zwiers L.-H."/>
            <person name="Turgeon B."/>
            <person name="Goodwin S."/>
            <person name="Spatafora J."/>
            <person name="Crous P."/>
            <person name="Grigoriev I."/>
        </authorList>
    </citation>
    <scope>NUCLEOTIDE SEQUENCE</scope>
    <source>
        <strain evidence="2">CBS 175.79</strain>
    </source>
</reference>
<proteinExistence type="predicted"/>
<feature type="compositionally biased region" description="Low complexity" evidence="1">
    <location>
        <begin position="371"/>
        <end position="382"/>
    </location>
</feature>
<evidence type="ECO:0000313" key="3">
    <source>
        <dbReference type="Proteomes" id="UP000799778"/>
    </source>
</evidence>
<evidence type="ECO:0000313" key="2">
    <source>
        <dbReference type="EMBL" id="KAF2015445.1"/>
    </source>
</evidence>
<keyword evidence="3" id="KW-1185">Reference proteome</keyword>
<feature type="region of interest" description="Disordered" evidence="1">
    <location>
        <begin position="211"/>
        <end position="230"/>
    </location>
</feature>
<feature type="compositionally biased region" description="Basic and acidic residues" evidence="1">
    <location>
        <begin position="142"/>
        <end position="155"/>
    </location>
</feature>
<feature type="compositionally biased region" description="Polar residues" evidence="1">
    <location>
        <begin position="211"/>
        <end position="227"/>
    </location>
</feature>
<dbReference type="GeneID" id="54290512"/>
<organism evidence="2 3">
    <name type="scientific">Aaosphaeria arxii CBS 175.79</name>
    <dbReference type="NCBI Taxonomy" id="1450172"/>
    <lineage>
        <taxon>Eukaryota</taxon>
        <taxon>Fungi</taxon>
        <taxon>Dikarya</taxon>
        <taxon>Ascomycota</taxon>
        <taxon>Pezizomycotina</taxon>
        <taxon>Dothideomycetes</taxon>
        <taxon>Pleosporomycetidae</taxon>
        <taxon>Pleosporales</taxon>
        <taxon>Pleosporales incertae sedis</taxon>
        <taxon>Aaosphaeria</taxon>
    </lineage>
</organism>
<accession>A0A6A5XQ88</accession>
<dbReference type="AlphaFoldDB" id="A0A6A5XQ88"/>
<sequence length="395" mass="43323">MMCKVDTLRFRCSHRAIIKKSECGGVHRLVYDDGTPSLTPACIPDTSWIISMESNCMLCQAAEKNKEYDRQLNLAVGFTQFVAQRRDPVLNRAVWVLYDELRDSINKKKYAIGRIQACCCGKVFIQKTTIQGKRSSTRRTSLLREEVTHPDHGSVVEDESEGETTASDDDSIDKLTLIPTVAVQHIGENAPEQMDETPVENAMDQDTGVDTISQFTPINTPANVQPSQEDHEPMIENHEPMDEDAEPMIEYDIPMLEDDEDLSPPLDGSPEQHHEGNNPPTTQSEETAHSAANPEANVTPTAPHEPPEPSSSMSTSTVSEESVGIDPNNLEQQIRIKVMTGMFWDTVNGKIPLPLPPRGRSAYTTPAFAAQAQAGSSSSASQRVAGGTESMDTSG</sequence>
<feature type="region of interest" description="Disordered" evidence="1">
    <location>
        <begin position="258"/>
        <end position="329"/>
    </location>
</feature>
<gene>
    <name evidence="2" type="ORF">BU24DRAFT_480215</name>
</gene>
<dbReference type="RefSeq" id="XP_033383784.1">
    <property type="nucleotide sequence ID" value="XM_033533115.1"/>
</dbReference>
<name>A0A6A5XQ88_9PLEO</name>
<dbReference type="Proteomes" id="UP000799778">
    <property type="component" value="Unassembled WGS sequence"/>
</dbReference>
<feature type="compositionally biased region" description="Acidic residues" evidence="1">
    <location>
        <begin position="156"/>
        <end position="171"/>
    </location>
</feature>
<feature type="compositionally biased region" description="Low complexity" evidence="1">
    <location>
        <begin position="310"/>
        <end position="322"/>
    </location>
</feature>